<dbReference type="SUPFAM" id="SSF53300">
    <property type="entry name" value="vWA-like"/>
    <property type="match status" value="1"/>
</dbReference>
<sequence>MFDGVYLEYPYVLSVIILFIACEFFCKMKLPSFYFPHAAQFMQKGLSTSNIPLILKYLGIIMMIIALSSPVKDEPYELEPKKGHEIAIIIDASQSMQARGFDNGDPSKNRFDVVKLIVGDFINKRKSDNMGLVVFGAYSFIASPLTYDENILARIVSQLQIGMAGKYTALYESLAQGVNLLKMSEAKSKIAILLTDGYSSPNIDKIPLDVAIDMAKKEGVKVYPIGIGSQNEYNAAVLLKIAEETGGVAFGASNGDELKAVYEKIDELEKVEIKNESYTYLNYYYTYPLFVALLSLMLYIYVRNKNGSQS</sequence>
<evidence type="ECO:0000256" key="4">
    <source>
        <dbReference type="ARBA" id="ARBA00023136"/>
    </source>
</evidence>
<evidence type="ECO:0000259" key="6">
    <source>
        <dbReference type="PROSITE" id="PS50234"/>
    </source>
</evidence>
<dbReference type="SMART" id="SM00327">
    <property type="entry name" value="VWA"/>
    <property type="match status" value="1"/>
</dbReference>
<proteinExistence type="predicted"/>
<dbReference type="Gene3D" id="3.40.50.410">
    <property type="entry name" value="von Willebrand factor, type A domain"/>
    <property type="match status" value="1"/>
</dbReference>
<dbReference type="PANTHER" id="PTHR22550">
    <property type="entry name" value="SPORE GERMINATION PROTEIN"/>
    <property type="match status" value="1"/>
</dbReference>
<keyword evidence="2 5" id="KW-0812">Transmembrane</keyword>
<keyword evidence="4 5" id="KW-0472">Membrane</keyword>
<dbReference type="PROSITE" id="PS50234">
    <property type="entry name" value="VWFA"/>
    <property type="match status" value="1"/>
</dbReference>
<organism evidence="7">
    <name type="scientific">hydrothermal vent metagenome</name>
    <dbReference type="NCBI Taxonomy" id="652676"/>
    <lineage>
        <taxon>unclassified sequences</taxon>
        <taxon>metagenomes</taxon>
        <taxon>ecological metagenomes</taxon>
    </lineage>
</organism>
<reference evidence="7" key="1">
    <citation type="submission" date="2016-10" db="EMBL/GenBank/DDBJ databases">
        <authorList>
            <person name="de Groot N.N."/>
        </authorList>
    </citation>
    <scope>NUCLEOTIDE SEQUENCE</scope>
</reference>
<dbReference type="Pfam" id="PF00092">
    <property type="entry name" value="VWA"/>
    <property type="match status" value="1"/>
</dbReference>
<dbReference type="InterPro" id="IPR002035">
    <property type="entry name" value="VWF_A"/>
</dbReference>
<evidence type="ECO:0000313" key="7">
    <source>
        <dbReference type="EMBL" id="SFV54581.1"/>
    </source>
</evidence>
<evidence type="ECO:0000256" key="2">
    <source>
        <dbReference type="ARBA" id="ARBA00022692"/>
    </source>
</evidence>
<feature type="transmembrane region" description="Helical" evidence="5">
    <location>
        <begin position="283"/>
        <end position="302"/>
    </location>
</feature>
<protein>
    <submittedName>
        <fullName evidence="7">BatA (Bacteroides aerotolerance operon)</fullName>
    </submittedName>
</protein>
<dbReference type="AlphaFoldDB" id="A0A1W1BM92"/>
<feature type="transmembrane region" description="Helical" evidence="5">
    <location>
        <begin position="47"/>
        <end position="67"/>
    </location>
</feature>
<name>A0A1W1BM92_9ZZZZ</name>
<feature type="transmembrane region" description="Helical" evidence="5">
    <location>
        <begin position="6"/>
        <end position="26"/>
    </location>
</feature>
<evidence type="ECO:0000256" key="5">
    <source>
        <dbReference type="SAM" id="Phobius"/>
    </source>
</evidence>
<evidence type="ECO:0000256" key="1">
    <source>
        <dbReference type="ARBA" id="ARBA00022475"/>
    </source>
</evidence>
<evidence type="ECO:0000256" key="3">
    <source>
        <dbReference type="ARBA" id="ARBA00022989"/>
    </source>
</evidence>
<accession>A0A1W1BM92</accession>
<keyword evidence="1" id="KW-1003">Cell membrane</keyword>
<dbReference type="InterPro" id="IPR036465">
    <property type="entry name" value="vWFA_dom_sf"/>
</dbReference>
<dbReference type="EMBL" id="FPHF01000028">
    <property type="protein sequence ID" value="SFV54581.1"/>
    <property type="molecule type" value="Genomic_DNA"/>
</dbReference>
<dbReference type="PANTHER" id="PTHR22550:SF5">
    <property type="entry name" value="LEUCINE ZIPPER PROTEIN 4"/>
    <property type="match status" value="1"/>
</dbReference>
<keyword evidence="3 5" id="KW-1133">Transmembrane helix</keyword>
<feature type="domain" description="VWFA" evidence="6">
    <location>
        <begin position="85"/>
        <end position="265"/>
    </location>
</feature>
<gene>
    <name evidence="7" type="ORF">MNB_SM-4-1711</name>
</gene>
<dbReference type="InterPro" id="IPR050768">
    <property type="entry name" value="UPF0353/GerABKA_families"/>
</dbReference>